<comment type="caution">
    <text evidence="1">The sequence shown here is derived from an EMBL/GenBank/DDBJ whole genome shotgun (WGS) entry which is preliminary data.</text>
</comment>
<name>A0AA86P5R5_9EUKA</name>
<dbReference type="AlphaFoldDB" id="A0AA86P5R5"/>
<dbReference type="EMBL" id="CAXDID020000116">
    <property type="protein sequence ID" value="CAL6030526.1"/>
    <property type="molecule type" value="Genomic_DNA"/>
</dbReference>
<dbReference type="EMBL" id="CATOUU010000471">
    <property type="protein sequence ID" value="CAI9931040.1"/>
    <property type="molecule type" value="Genomic_DNA"/>
</dbReference>
<proteinExistence type="predicted"/>
<reference evidence="1" key="1">
    <citation type="submission" date="2023-06" db="EMBL/GenBank/DDBJ databases">
        <authorList>
            <person name="Kurt Z."/>
        </authorList>
    </citation>
    <scope>NUCLEOTIDE SEQUENCE</scope>
</reference>
<dbReference type="Gene3D" id="2.130.10.30">
    <property type="entry name" value="Regulator of chromosome condensation 1/beta-lactamase-inhibitor protein II"/>
    <property type="match status" value="1"/>
</dbReference>
<sequence length="306" mass="34627">MGSTVLVTNDSIYGFGSNSDNIFGQGVVATSKPVKLSQKPVDDAVVSFSFHSRKFYTLSLQNNKLSQNFDDDVLILDENESIIRIYSALGLDLVQTNQNLYFRGACDEAFCSVSELGEIYSWYVEEWTKMLLPFSASDIKQIKLQQQGVLFLLHNHSVFAMGSNIYGRFCVEYNAHMTLHVPTHILNDVQHIALSQYTTFFSVQNELYQCGSPTLQTLENDWFDGSEAKFVKRFKQIEQIEAAAQAVFVIDQGKMFIKGVQDEESYVGDEDGYEDWEEPYIEGKIHGIYAGNGGTVMWGEGERIRE</sequence>
<organism evidence="1">
    <name type="scientific">Hexamita inflata</name>
    <dbReference type="NCBI Taxonomy" id="28002"/>
    <lineage>
        <taxon>Eukaryota</taxon>
        <taxon>Metamonada</taxon>
        <taxon>Diplomonadida</taxon>
        <taxon>Hexamitidae</taxon>
        <taxon>Hexamitinae</taxon>
        <taxon>Hexamita</taxon>
    </lineage>
</organism>
<keyword evidence="3" id="KW-1185">Reference proteome</keyword>
<protein>
    <submittedName>
        <fullName evidence="1">Regulator of chromosome condensation 1/beta-lactamase-inhibitor protein II</fullName>
    </submittedName>
    <submittedName>
        <fullName evidence="2">Regulator_of chromosome condensation 1/beta-lactamase-inhibitor protein II</fullName>
    </submittedName>
</protein>
<evidence type="ECO:0000313" key="3">
    <source>
        <dbReference type="Proteomes" id="UP001642409"/>
    </source>
</evidence>
<evidence type="ECO:0000313" key="1">
    <source>
        <dbReference type="EMBL" id="CAI9931040.1"/>
    </source>
</evidence>
<gene>
    <name evidence="1" type="ORF">HINF_LOCUS18685</name>
    <name evidence="2" type="ORF">HINF_LOCUS33403</name>
</gene>
<dbReference type="SUPFAM" id="SSF50985">
    <property type="entry name" value="RCC1/BLIP-II"/>
    <property type="match status" value="1"/>
</dbReference>
<evidence type="ECO:0000313" key="2">
    <source>
        <dbReference type="EMBL" id="CAL6030526.1"/>
    </source>
</evidence>
<dbReference type="Proteomes" id="UP001642409">
    <property type="component" value="Unassembled WGS sequence"/>
</dbReference>
<dbReference type="InterPro" id="IPR009091">
    <property type="entry name" value="RCC1/BLIP-II"/>
</dbReference>
<accession>A0AA86P5R5</accession>
<reference evidence="2 3" key="2">
    <citation type="submission" date="2024-07" db="EMBL/GenBank/DDBJ databases">
        <authorList>
            <person name="Akdeniz Z."/>
        </authorList>
    </citation>
    <scope>NUCLEOTIDE SEQUENCE [LARGE SCALE GENOMIC DNA]</scope>
</reference>